<accession>B4YQG5</accession>
<dbReference type="GeneID" id="6492611"/>
<dbReference type="InterPro" id="IPR008768">
    <property type="entry name" value="Gp9-like"/>
</dbReference>
<dbReference type="KEGG" id="vg:6492611"/>
<dbReference type="RefSeq" id="YP_002048656.1">
    <property type="nucleotide sequence ID" value="NC_011085.3"/>
</dbReference>
<proteinExistence type="predicted"/>
<dbReference type="OrthoDB" id="9213at10239"/>
<dbReference type="Pfam" id="PF05396">
    <property type="entry name" value="Phage_T7_Capsid"/>
    <property type="match status" value="1"/>
</dbReference>
<organism evidence="1 2">
    <name type="scientific">Morganella phage MmP1</name>
    <dbReference type="NCBI Taxonomy" id="526118"/>
    <lineage>
        <taxon>Viruses</taxon>
        <taxon>Duplodnaviria</taxon>
        <taxon>Heunggongvirae</taxon>
        <taxon>Uroviricota</taxon>
        <taxon>Caudoviricetes</taxon>
        <taxon>Autographivirales</taxon>
        <taxon>Autotranscriptaviridae</taxon>
        <taxon>Studiervirinae</taxon>
        <taxon>Minipunavirus</taxon>
        <taxon>Minipunavirus MmP1</taxon>
    </lineage>
</organism>
<dbReference type="GO" id="GO:0019069">
    <property type="term" value="P:viral capsid assembly"/>
    <property type="evidence" value="ECO:0007669"/>
    <property type="project" value="InterPro"/>
</dbReference>
<dbReference type="EMBL" id="EU652770">
    <property type="protein sequence ID" value="ACF42035.1"/>
    <property type="molecule type" value="Genomic_DNA"/>
</dbReference>
<name>B4YQG5_9CAUD</name>
<evidence type="ECO:0000313" key="2">
    <source>
        <dbReference type="Proteomes" id="UP000001864"/>
    </source>
</evidence>
<gene>
    <name evidence="1" type="ORF">MmP1_gp35</name>
</gene>
<protein>
    <submittedName>
        <fullName evidence="1">Capsid assembly protein</fullName>
    </submittedName>
</protein>
<dbReference type="Proteomes" id="UP000001864">
    <property type="component" value="Segment"/>
</dbReference>
<keyword evidence="2" id="KW-1185">Reference proteome</keyword>
<sequence>MSESNADVYAQFGVNNSVVTSGSVSEHEQNMLSLNVAARDGDDAIELAEVEPVDPTSDDPYAGLTDKFASEEDDNGYMQIRVGQDTITSEDELAQEGDENVDNVEESVADSGKEAVEFEALGETPEDLTKAATSLNSHEQGFQSMVEKAVADGLPAESIQRMYDEYKEGGLSEESYAELAKVNFTREFIDSYIQGQEALIDQYASSMVEYVGGNEKFAALMQHLQATDMTAFNSLDEALETRNIDLAKSLLNLAGQSYNLKFGKAAKRSVTKRAVQTKVTAPKVQGFTSQAEMIKAMSDKRYRDDAAYRHEVEQKVAYSRF</sequence>
<evidence type="ECO:0000313" key="1">
    <source>
        <dbReference type="EMBL" id="ACF42035.1"/>
    </source>
</evidence>
<reference evidence="1 2" key="1">
    <citation type="journal article" date="2010" name="Genomics">
        <title>Identification of lytic bacteriophage MmP1, assigned to a new member of T7-like phages infecting Morganella morganii.</title>
        <authorList>
            <person name="Zhu J."/>
            <person name="Rao X."/>
            <person name="Tan Y."/>
            <person name="Xiong K."/>
            <person name="Hu Z."/>
            <person name="Chen Z."/>
            <person name="Jin X."/>
            <person name="Li S."/>
            <person name="Chen Y."/>
            <person name="Hu F."/>
        </authorList>
    </citation>
    <scope>NUCLEOTIDE SEQUENCE [LARGE SCALE GENOMIC DNA]</scope>
</reference>